<evidence type="ECO:0000256" key="11">
    <source>
        <dbReference type="ARBA" id="ARBA00022801"/>
    </source>
</evidence>
<gene>
    <name evidence="27" type="ORF">MNBD_GAMMA07-1045</name>
</gene>
<dbReference type="NCBIfam" id="TIGR02074">
    <property type="entry name" value="PBP_1a_fam"/>
    <property type="match status" value="1"/>
</dbReference>
<comment type="subcellular location">
    <subcellularLocation>
        <location evidence="1">Cell inner membrane</location>
        <topology evidence="1">Single-pass type II membrane protein</topology>
    </subcellularLocation>
</comment>
<dbReference type="InterPro" id="IPR001460">
    <property type="entry name" value="PCN-bd_Tpept"/>
</dbReference>
<keyword evidence="6" id="KW-0121">Carboxypeptidase</keyword>
<dbReference type="PANTHER" id="PTHR32282">
    <property type="entry name" value="BINDING PROTEIN TRANSPEPTIDASE, PUTATIVE-RELATED"/>
    <property type="match status" value="1"/>
</dbReference>
<keyword evidence="11" id="KW-0378">Hydrolase</keyword>
<dbReference type="GO" id="GO:0008955">
    <property type="term" value="F:peptidoglycan glycosyltransferase activity"/>
    <property type="evidence" value="ECO:0007669"/>
    <property type="project" value="UniProtKB-EC"/>
</dbReference>
<dbReference type="GO" id="GO:0046677">
    <property type="term" value="P:response to antibiotic"/>
    <property type="evidence" value="ECO:0007669"/>
    <property type="project" value="UniProtKB-KW"/>
</dbReference>
<keyword evidence="9 27" id="KW-0808">Transferase</keyword>
<evidence type="ECO:0000259" key="25">
    <source>
        <dbReference type="Pfam" id="PF00912"/>
    </source>
</evidence>
<reference evidence="27" key="1">
    <citation type="submission" date="2018-06" db="EMBL/GenBank/DDBJ databases">
        <authorList>
            <person name="Zhirakovskaya E."/>
        </authorList>
    </citation>
    <scope>NUCLEOTIDE SEQUENCE</scope>
</reference>
<keyword evidence="17" id="KW-0046">Antibiotic resistance</keyword>
<dbReference type="GO" id="GO:0009002">
    <property type="term" value="F:serine-type D-Ala-D-Ala carboxypeptidase activity"/>
    <property type="evidence" value="ECO:0007669"/>
    <property type="project" value="UniProtKB-EC"/>
</dbReference>
<dbReference type="GO" id="GO:0071555">
    <property type="term" value="P:cell wall organization"/>
    <property type="evidence" value="ECO:0007669"/>
    <property type="project" value="UniProtKB-KW"/>
</dbReference>
<dbReference type="GO" id="GO:0008658">
    <property type="term" value="F:penicillin binding"/>
    <property type="evidence" value="ECO:0007669"/>
    <property type="project" value="InterPro"/>
</dbReference>
<evidence type="ECO:0000256" key="7">
    <source>
        <dbReference type="ARBA" id="ARBA00022670"/>
    </source>
</evidence>
<dbReference type="GO" id="GO:0005886">
    <property type="term" value="C:plasma membrane"/>
    <property type="evidence" value="ECO:0007669"/>
    <property type="project" value="UniProtKB-SubCell"/>
</dbReference>
<dbReference type="Gene3D" id="1.10.3810.10">
    <property type="entry name" value="Biosynthetic peptidoglycan transglycosylase-like"/>
    <property type="match status" value="1"/>
</dbReference>
<evidence type="ECO:0000256" key="17">
    <source>
        <dbReference type="ARBA" id="ARBA00023251"/>
    </source>
</evidence>
<keyword evidence="13" id="KW-0735">Signal-anchor</keyword>
<dbReference type="SUPFAM" id="SSF56601">
    <property type="entry name" value="beta-lactamase/transpeptidase-like"/>
    <property type="match status" value="1"/>
</dbReference>
<dbReference type="AlphaFoldDB" id="A0A3B0XLV6"/>
<evidence type="ECO:0000259" key="26">
    <source>
        <dbReference type="Pfam" id="PF17092"/>
    </source>
</evidence>
<dbReference type="InterPro" id="IPR023346">
    <property type="entry name" value="Lysozyme-like_dom_sf"/>
</dbReference>
<keyword evidence="8 27" id="KW-0328">Glycosyltransferase</keyword>
<keyword evidence="10 23" id="KW-0812">Transmembrane</keyword>
<evidence type="ECO:0000256" key="9">
    <source>
        <dbReference type="ARBA" id="ARBA00022679"/>
    </source>
</evidence>
<keyword evidence="16 23" id="KW-0472">Membrane</keyword>
<dbReference type="Pfam" id="PF00912">
    <property type="entry name" value="Transgly"/>
    <property type="match status" value="1"/>
</dbReference>
<dbReference type="FunFam" id="1.10.3810.10:FF:000003">
    <property type="entry name" value="Penicillin-binding protein 1a"/>
    <property type="match status" value="1"/>
</dbReference>
<dbReference type="PANTHER" id="PTHR32282:SF27">
    <property type="entry name" value="PENICILLIN-BINDING PROTEIN 1A"/>
    <property type="match status" value="1"/>
</dbReference>
<dbReference type="InterPro" id="IPR001264">
    <property type="entry name" value="Glyco_trans_51"/>
</dbReference>
<evidence type="ECO:0000256" key="18">
    <source>
        <dbReference type="ARBA" id="ARBA00023268"/>
    </source>
</evidence>
<evidence type="ECO:0000256" key="8">
    <source>
        <dbReference type="ARBA" id="ARBA00022676"/>
    </source>
</evidence>
<evidence type="ECO:0000256" key="5">
    <source>
        <dbReference type="ARBA" id="ARBA00022519"/>
    </source>
</evidence>
<evidence type="ECO:0000256" key="19">
    <source>
        <dbReference type="ARBA" id="ARBA00023316"/>
    </source>
</evidence>
<accession>A0A3B0XLV6</accession>
<dbReference type="EMBL" id="UOFF01000347">
    <property type="protein sequence ID" value="VAW57164.1"/>
    <property type="molecule type" value="Genomic_DNA"/>
</dbReference>
<keyword evidence="4" id="KW-1003">Cell membrane</keyword>
<dbReference type="GO" id="GO:0009252">
    <property type="term" value="P:peptidoglycan biosynthetic process"/>
    <property type="evidence" value="ECO:0007669"/>
    <property type="project" value="UniProtKB-KW"/>
</dbReference>
<dbReference type="GO" id="GO:0030288">
    <property type="term" value="C:outer membrane-bounded periplasmic space"/>
    <property type="evidence" value="ECO:0007669"/>
    <property type="project" value="TreeGrafter"/>
</dbReference>
<dbReference type="InterPro" id="IPR036950">
    <property type="entry name" value="PBP_transglycosylase"/>
</dbReference>
<feature type="domain" description="Penicillin-binding protein transpeptidase" evidence="24">
    <location>
        <begin position="438"/>
        <end position="759"/>
    </location>
</feature>
<evidence type="ECO:0000313" key="27">
    <source>
        <dbReference type="EMBL" id="VAW57164.1"/>
    </source>
</evidence>
<evidence type="ECO:0000256" key="15">
    <source>
        <dbReference type="ARBA" id="ARBA00022989"/>
    </source>
</evidence>
<evidence type="ECO:0000256" key="2">
    <source>
        <dbReference type="ARBA" id="ARBA00012448"/>
    </source>
</evidence>
<evidence type="ECO:0000256" key="3">
    <source>
        <dbReference type="ARBA" id="ARBA00018638"/>
    </source>
</evidence>
<dbReference type="InterPro" id="IPR050396">
    <property type="entry name" value="Glycosyltr_51/Transpeptidase"/>
</dbReference>
<evidence type="ECO:0000256" key="21">
    <source>
        <dbReference type="ARBA" id="ARBA00044770"/>
    </source>
</evidence>
<dbReference type="Gene3D" id="3.40.710.10">
    <property type="entry name" value="DD-peptidase/beta-lactamase superfamily"/>
    <property type="match status" value="2"/>
</dbReference>
<evidence type="ECO:0000256" key="14">
    <source>
        <dbReference type="ARBA" id="ARBA00022984"/>
    </source>
</evidence>
<protein>
    <recommendedName>
        <fullName evidence="3">Penicillin-binding protein 1A</fullName>
        <ecNumber evidence="21">2.4.99.28</ecNumber>
        <ecNumber evidence="2">3.4.16.4</ecNumber>
    </recommendedName>
</protein>
<keyword evidence="15 23" id="KW-1133">Transmembrane helix</keyword>
<feature type="domain" description="Penicillin-binding protein OB-like" evidence="26">
    <location>
        <begin position="320"/>
        <end position="434"/>
    </location>
</feature>
<proteinExistence type="predicted"/>
<evidence type="ECO:0000256" key="23">
    <source>
        <dbReference type="SAM" id="Phobius"/>
    </source>
</evidence>
<name>A0A3B0XLV6_9ZZZZ</name>
<feature type="domain" description="Glycosyl transferase family 51" evidence="25">
    <location>
        <begin position="59"/>
        <end position="233"/>
    </location>
</feature>
<dbReference type="EC" id="3.4.16.4" evidence="2"/>
<evidence type="ECO:0000256" key="4">
    <source>
        <dbReference type="ARBA" id="ARBA00022475"/>
    </source>
</evidence>
<keyword evidence="12" id="KW-0133">Cell shape</keyword>
<dbReference type="InterPro" id="IPR031376">
    <property type="entry name" value="PCB_OB"/>
</dbReference>
<keyword evidence="5" id="KW-0997">Cell inner membrane</keyword>
<evidence type="ECO:0000256" key="22">
    <source>
        <dbReference type="ARBA" id="ARBA00049902"/>
    </source>
</evidence>
<evidence type="ECO:0000256" key="13">
    <source>
        <dbReference type="ARBA" id="ARBA00022968"/>
    </source>
</evidence>
<dbReference type="Pfam" id="PF17092">
    <property type="entry name" value="PCB_OB"/>
    <property type="match status" value="1"/>
</dbReference>
<dbReference type="InterPro" id="IPR012338">
    <property type="entry name" value="Beta-lactam/transpept-like"/>
</dbReference>
<comment type="catalytic activity">
    <reaction evidence="22">
        <text>[GlcNAc-(1-&gt;4)-Mur2Ac(oyl-L-Ala-gamma-D-Glu-L-Lys-D-Ala-D-Ala)](n)-di-trans,octa-cis-undecaprenyl diphosphate + beta-D-GlcNAc-(1-&gt;4)-Mur2Ac(oyl-L-Ala-gamma-D-Glu-L-Lys-D-Ala-D-Ala)-di-trans,octa-cis-undecaprenyl diphosphate = [GlcNAc-(1-&gt;4)-Mur2Ac(oyl-L-Ala-gamma-D-Glu-L-Lys-D-Ala-D-Ala)](n+1)-di-trans,octa-cis-undecaprenyl diphosphate + di-trans,octa-cis-undecaprenyl diphosphate + H(+)</text>
        <dbReference type="Rhea" id="RHEA:23708"/>
        <dbReference type="Rhea" id="RHEA-COMP:9602"/>
        <dbReference type="Rhea" id="RHEA-COMP:9603"/>
        <dbReference type="ChEBI" id="CHEBI:15378"/>
        <dbReference type="ChEBI" id="CHEBI:58405"/>
        <dbReference type="ChEBI" id="CHEBI:60033"/>
        <dbReference type="ChEBI" id="CHEBI:78435"/>
        <dbReference type="EC" id="2.4.99.28"/>
    </reaction>
</comment>
<keyword evidence="19" id="KW-0961">Cell wall biogenesis/degradation</keyword>
<keyword evidence="18" id="KW-0511">Multifunctional enzyme</keyword>
<dbReference type="EC" id="2.4.99.28" evidence="21"/>
<evidence type="ECO:0000256" key="12">
    <source>
        <dbReference type="ARBA" id="ARBA00022960"/>
    </source>
</evidence>
<dbReference type="GO" id="GO:0008360">
    <property type="term" value="P:regulation of cell shape"/>
    <property type="evidence" value="ECO:0007669"/>
    <property type="project" value="UniProtKB-KW"/>
</dbReference>
<evidence type="ECO:0000256" key="16">
    <source>
        <dbReference type="ARBA" id="ARBA00023136"/>
    </source>
</evidence>
<evidence type="ECO:0000256" key="1">
    <source>
        <dbReference type="ARBA" id="ARBA00004249"/>
    </source>
</evidence>
<feature type="transmembrane region" description="Helical" evidence="23">
    <location>
        <begin position="12"/>
        <end position="33"/>
    </location>
</feature>
<evidence type="ECO:0000256" key="20">
    <source>
        <dbReference type="ARBA" id="ARBA00034000"/>
    </source>
</evidence>
<organism evidence="27">
    <name type="scientific">hydrothermal vent metagenome</name>
    <dbReference type="NCBI Taxonomy" id="652676"/>
    <lineage>
        <taxon>unclassified sequences</taxon>
        <taxon>metagenomes</taxon>
        <taxon>ecological metagenomes</taxon>
    </lineage>
</organism>
<evidence type="ECO:0000256" key="6">
    <source>
        <dbReference type="ARBA" id="ARBA00022645"/>
    </source>
</evidence>
<evidence type="ECO:0000259" key="24">
    <source>
        <dbReference type="Pfam" id="PF00905"/>
    </source>
</evidence>
<dbReference type="SUPFAM" id="SSF53955">
    <property type="entry name" value="Lysozyme-like"/>
    <property type="match status" value="1"/>
</dbReference>
<evidence type="ECO:0000256" key="10">
    <source>
        <dbReference type="ARBA" id="ARBA00022692"/>
    </source>
</evidence>
<comment type="catalytic activity">
    <reaction evidence="20">
        <text>Preferential cleavage: (Ac)2-L-Lys-D-Ala-|-D-Ala. Also transpeptidation of peptidyl-alanyl moieties that are N-acyl substituents of D-alanine.</text>
        <dbReference type="EC" id="3.4.16.4"/>
    </reaction>
</comment>
<sequence length="854" mass="95326">MQKYLKFLRVISKIAFVFMVLAFAGALSLYLYLEPKLPSIEGLSDIQLQVPLRIYSSDGGVIAEYGEKRRSPKAIKDIPLKLRQAFLAAEDDRFYEHPGVDYQGILRAVLVLATTGKRGQGGSTITMQLARNFYLSREKTFARKLNEIFLALNIEQKLSKDQILELYLNKIYLGNRAYGVSAASRVYYGKPMSELNLAQLAMIAGLPKAPSRYNPIVNPSRALIRRNYVLKRMLILGFISEPDMRFAKAQPATAGLHDSTVDVSASYVAEMVRAEISRQFGENAYSDGLKVYTTINGRLQKAANMSLRHALRAYDRRHGYRGAKQHIDLNSAGNDLTLDDSEAIWREAVEDLSTVGGLHPALVLEVSEQSARVYLRGGRLINLGWDGLKWARPFIDRNAQGKKPEQASDILITGDIIRIYKEEGEWVLGQIPEVQGAITSVRSNDGALQALVGGYDFHHSKFNRATQAKRQAGSSFKPFIYSAALSRDYTAATLINDAPVVFHDPALEGTWRPENYSGKFFGPTRLRVALYKSRNLVSIRILRAIGVRYATTFAEQFGFNSKLLPHDLSLALGSGEVSPLQLSMGYSVLSNGGYKVKPYFIQRIEDINGKILFEAEPEVACVSCELEARGIVLSEQSNLFSENTTADTLNSDTLFNEILPEHNMEADEQDETIQEEALELSSLNYKLPKQAGRAVDPRIIYIMNTILKDVIVRGTGRRARVLGRSDLHGKTGTTNDQKDAWFNGFNHKLVATVWVGFDQQQQSLGNYETGSKAALPMWIEFMKAALDGEAETEMERPEGLVNVKINSETGELANANDDNVVFEVFREELAPKKVMQSRLPSNTENKGDIPEQLF</sequence>
<keyword evidence="14" id="KW-0573">Peptidoglycan synthesis</keyword>
<dbReference type="Pfam" id="PF00905">
    <property type="entry name" value="Transpeptidase"/>
    <property type="match status" value="1"/>
</dbReference>
<dbReference type="GO" id="GO:0006508">
    <property type="term" value="P:proteolysis"/>
    <property type="evidence" value="ECO:0007669"/>
    <property type="project" value="UniProtKB-KW"/>
</dbReference>
<keyword evidence="7" id="KW-0645">Protease</keyword>